<protein>
    <submittedName>
        <fullName evidence="3">Uncharacterized protein</fullName>
    </submittedName>
</protein>
<dbReference type="EMBL" id="NNAY01002621">
    <property type="protein sequence ID" value="OXU20919.1"/>
    <property type="molecule type" value="Genomic_DNA"/>
</dbReference>
<evidence type="ECO:0000256" key="2">
    <source>
        <dbReference type="SAM" id="Phobius"/>
    </source>
</evidence>
<feature type="transmembrane region" description="Helical" evidence="2">
    <location>
        <begin position="86"/>
        <end position="113"/>
    </location>
</feature>
<name>A0A232ERC0_9HYME</name>
<comment type="caution">
    <text evidence="3">The sequence shown here is derived from an EMBL/GenBank/DDBJ whole genome shotgun (WGS) entry which is preliminary data.</text>
</comment>
<dbReference type="AlphaFoldDB" id="A0A232ERC0"/>
<feature type="region of interest" description="Disordered" evidence="1">
    <location>
        <begin position="1"/>
        <end position="74"/>
    </location>
</feature>
<evidence type="ECO:0000313" key="3">
    <source>
        <dbReference type="EMBL" id="OXU20919.1"/>
    </source>
</evidence>
<organism evidence="3 4">
    <name type="scientific">Trichomalopsis sarcophagae</name>
    <dbReference type="NCBI Taxonomy" id="543379"/>
    <lineage>
        <taxon>Eukaryota</taxon>
        <taxon>Metazoa</taxon>
        <taxon>Ecdysozoa</taxon>
        <taxon>Arthropoda</taxon>
        <taxon>Hexapoda</taxon>
        <taxon>Insecta</taxon>
        <taxon>Pterygota</taxon>
        <taxon>Neoptera</taxon>
        <taxon>Endopterygota</taxon>
        <taxon>Hymenoptera</taxon>
        <taxon>Apocrita</taxon>
        <taxon>Proctotrupomorpha</taxon>
        <taxon>Chalcidoidea</taxon>
        <taxon>Pteromalidae</taxon>
        <taxon>Pteromalinae</taxon>
        <taxon>Trichomalopsis</taxon>
    </lineage>
</organism>
<gene>
    <name evidence="3" type="ORF">TSAR_006727</name>
</gene>
<feature type="compositionally biased region" description="Polar residues" evidence="1">
    <location>
        <begin position="1"/>
        <end position="14"/>
    </location>
</feature>
<evidence type="ECO:0000256" key="1">
    <source>
        <dbReference type="SAM" id="MobiDB-lite"/>
    </source>
</evidence>
<sequence>MDHWAASTSKNLNSDPAGASTAGDSSQNPTEVVAGGSSGEPSGNPEPSQGGQVGMGVDLQRLPAGANTRTAGVSDTDLFSRGRRSFVLVLSYFSRTLSVEVSGFFLSFVLVGFNLI</sequence>
<proteinExistence type="predicted"/>
<dbReference type="Proteomes" id="UP000215335">
    <property type="component" value="Unassembled WGS sequence"/>
</dbReference>
<keyword evidence="2" id="KW-1133">Transmembrane helix</keyword>
<accession>A0A232ERC0</accession>
<evidence type="ECO:0000313" key="4">
    <source>
        <dbReference type="Proteomes" id="UP000215335"/>
    </source>
</evidence>
<reference evidence="3 4" key="1">
    <citation type="journal article" date="2017" name="Curr. Biol.">
        <title>The Evolution of Venom by Co-option of Single-Copy Genes.</title>
        <authorList>
            <person name="Martinson E.O."/>
            <person name="Mrinalini"/>
            <person name="Kelkar Y.D."/>
            <person name="Chang C.H."/>
            <person name="Werren J.H."/>
        </authorList>
    </citation>
    <scope>NUCLEOTIDE SEQUENCE [LARGE SCALE GENOMIC DNA]</scope>
    <source>
        <strain evidence="3 4">Alberta</strain>
        <tissue evidence="3">Whole body</tissue>
    </source>
</reference>
<keyword evidence="2" id="KW-0812">Transmembrane</keyword>
<keyword evidence="2" id="KW-0472">Membrane</keyword>
<feature type="compositionally biased region" description="Low complexity" evidence="1">
    <location>
        <begin position="39"/>
        <end position="50"/>
    </location>
</feature>
<keyword evidence="4" id="KW-1185">Reference proteome</keyword>